<accession>M0IFP0</accession>
<comment type="caution">
    <text evidence="1">The sequence shown here is derived from an EMBL/GenBank/DDBJ whole genome shotgun (WGS) entry which is preliminary data.</text>
</comment>
<dbReference type="Proteomes" id="UP000011550">
    <property type="component" value="Unassembled WGS sequence"/>
</dbReference>
<sequence>MGTTAKYDWVVLTDMWRSRTNRDRKRVVCIACGDSVARSAAREYDKEGNRWERHGKRFEHLCKACYRGLCHQPREELEGLLVDIEEHGISDEEFLLRYFDAVKERYESPGERGRWDEN</sequence>
<reference evidence="1 2" key="1">
    <citation type="journal article" date="2014" name="PLoS Genet.">
        <title>Phylogenetically driven sequencing of extremely halophilic archaea reveals strategies for static and dynamic osmo-response.</title>
        <authorList>
            <person name="Becker E.A."/>
            <person name="Seitzer P.M."/>
            <person name="Tritt A."/>
            <person name="Larsen D."/>
            <person name="Krusor M."/>
            <person name="Yao A.I."/>
            <person name="Wu D."/>
            <person name="Madern D."/>
            <person name="Eisen J.A."/>
            <person name="Darling A.E."/>
            <person name="Facciotti M.T."/>
        </authorList>
    </citation>
    <scope>NUCLEOTIDE SEQUENCE [LARGE SCALE GENOMIC DNA]</scope>
    <source>
        <strain evidence="1 2">ATCC BAA-1512</strain>
    </source>
</reference>
<dbReference type="EMBL" id="AOLN01000011">
    <property type="protein sequence ID" value="ELZ94887.1"/>
    <property type="molecule type" value="Genomic_DNA"/>
</dbReference>
<dbReference type="PATRIC" id="fig|662479.7.peg.1501"/>
<proteinExistence type="predicted"/>
<name>M0IFP0_9EURY</name>
<dbReference type="AlphaFoldDB" id="M0IFP0"/>
<evidence type="ECO:0000313" key="2">
    <source>
        <dbReference type="Proteomes" id="UP000011550"/>
    </source>
</evidence>
<dbReference type="Pfam" id="PF24443">
    <property type="entry name" value="DUF7562"/>
    <property type="match status" value="1"/>
</dbReference>
<evidence type="ECO:0000313" key="1">
    <source>
        <dbReference type="EMBL" id="ELZ94887.1"/>
    </source>
</evidence>
<gene>
    <name evidence="1" type="ORF">C440_07422</name>
</gene>
<evidence type="ECO:0008006" key="3">
    <source>
        <dbReference type="Google" id="ProtNLM"/>
    </source>
</evidence>
<keyword evidence="2" id="KW-1185">Reference proteome</keyword>
<dbReference type="InterPro" id="IPR055984">
    <property type="entry name" value="DUF7562"/>
</dbReference>
<protein>
    <recommendedName>
        <fullName evidence="3">Small CPxCG-related zinc finger protein</fullName>
    </recommendedName>
</protein>
<dbReference type="STRING" id="662479.C440_07422"/>
<organism evidence="1 2">
    <name type="scientific">Haloferax mucosum ATCC BAA-1512</name>
    <dbReference type="NCBI Taxonomy" id="662479"/>
    <lineage>
        <taxon>Archaea</taxon>
        <taxon>Methanobacteriati</taxon>
        <taxon>Methanobacteriota</taxon>
        <taxon>Stenosarchaea group</taxon>
        <taxon>Halobacteria</taxon>
        <taxon>Halobacteriales</taxon>
        <taxon>Haloferacaceae</taxon>
        <taxon>Haloferax</taxon>
    </lineage>
</organism>